<accession>A0A2B7XRW1</accession>
<evidence type="ECO:0000259" key="9">
    <source>
        <dbReference type="Pfam" id="PF04042"/>
    </source>
</evidence>
<dbReference type="GO" id="GO:0008622">
    <property type="term" value="C:epsilon DNA polymerase complex"/>
    <property type="evidence" value="ECO:0007669"/>
    <property type="project" value="InterPro"/>
</dbReference>
<protein>
    <recommendedName>
        <fullName evidence="3">DNA polymerase epsilon subunit B</fullName>
    </recommendedName>
    <alternativeName>
        <fullName evidence="7">DNA polymerase II subunit 2</fullName>
    </alternativeName>
</protein>
<dbReference type="AlphaFoldDB" id="A0A2B7XRW1"/>
<evidence type="ECO:0000256" key="5">
    <source>
        <dbReference type="ARBA" id="ARBA00023125"/>
    </source>
</evidence>
<comment type="caution">
    <text evidence="10">The sequence shown here is derived from an EMBL/GenBank/DDBJ whole genome shotgun (WGS) entry which is preliminary data.</text>
</comment>
<dbReference type="InterPro" id="IPR016266">
    <property type="entry name" value="POLE2"/>
</dbReference>
<feature type="domain" description="DNA polymerase alpha/delta/epsilon subunit B" evidence="9">
    <location>
        <begin position="435"/>
        <end position="708"/>
    </location>
</feature>
<name>A0A2B7XRW1_POLH7</name>
<evidence type="ECO:0000313" key="11">
    <source>
        <dbReference type="Proteomes" id="UP000224634"/>
    </source>
</evidence>
<feature type="region of interest" description="Disordered" evidence="8">
    <location>
        <begin position="610"/>
        <end position="642"/>
    </location>
</feature>
<evidence type="ECO:0000256" key="3">
    <source>
        <dbReference type="ARBA" id="ARBA00016011"/>
    </source>
</evidence>
<evidence type="ECO:0000256" key="6">
    <source>
        <dbReference type="ARBA" id="ARBA00023242"/>
    </source>
</evidence>
<sequence>MDNLPKSGSDPLVNRPAKASVLPILLSPATLRPVAFRTFTKKHNLTITSSTLQLLASFVGKNCGSSWREAGLADLVLDEVAKAWKKAGGGILVDDGQGTSLKQILQSLESNMSGGRIFWNTDSKLSQERTPQFSTAIDAGVPDSIRFSNDDDDDDGSRVAIADRELLGSEGYEPEEVSSRIAIRRFIKVIDAFDQPRLSYNFTKKRFELCLNSPSLFPAASQRVSVFRQRYHLIHQRLLRNESFQSKAYPTQLPGLSSTSVNTKGFYKLSSIANLLGRGGTSHLLLGLLSLSPTGELSLTDPSGTVRVDLSRAKAVPKDGAWFAPGMIILIDGVYEEENELRGSALGGNDGVGGIIGGKFIGLSIAGPPCERRDATLGIGGQKDDRSLDLEGGFGLVDFLGVGSERAQGARMRQIETECLRINHGEDKGTVQNSVVIMSDIFLDMPQTTTALRNVFGHYSSNSDTKLPTLFILIGNFVEHAAVAGGGGGGSIEYKECFDLLASVLSEYPRLLVESSFVFVPGDNDPWPSSYSAGSVTAVPREPIPDLFTSRVKRTFKNAHNSKVSDVREPTNTAIWVSNPARISIFGPVQELVVFRDDISGRLRRTSLVLSDEIEPQPSQPGDDNVLEHDVDPENVQDSSIRRPQPRNALEAGIRASRKLVKTILDQGNLSPFPLNARPVLWDYAASLDLYPLPTAMILADSEADPFVVTYEGCHVMNPGKLVPQGSKGLARWMEYDISKRQGTVRERRF</sequence>
<evidence type="ECO:0000256" key="7">
    <source>
        <dbReference type="ARBA" id="ARBA00032930"/>
    </source>
</evidence>
<dbReference type="InterPro" id="IPR007185">
    <property type="entry name" value="DNA_pol_a/d/e_bsu"/>
</dbReference>
<evidence type="ECO:0000256" key="2">
    <source>
        <dbReference type="ARBA" id="ARBA00009560"/>
    </source>
</evidence>
<dbReference type="OrthoDB" id="10254730at2759"/>
<dbReference type="GO" id="GO:0006261">
    <property type="term" value="P:DNA-templated DNA replication"/>
    <property type="evidence" value="ECO:0007669"/>
    <property type="project" value="InterPro"/>
</dbReference>
<keyword evidence="5" id="KW-0238">DNA-binding</keyword>
<dbReference type="GO" id="GO:0003677">
    <property type="term" value="F:DNA binding"/>
    <property type="evidence" value="ECO:0007669"/>
    <property type="project" value="UniProtKB-KW"/>
</dbReference>
<keyword evidence="4" id="KW-0235">DNA replication</keyword>
<proteinExistence type="inferred from homology"/>
<evidence type="ECO:0000256" key="1">
    <source>
        <dbReference type="ARBA" id="ARBA00004123"/>
    </source>
</evidence>
<evidence type="ECO:0000313" key="10">
    <source>
        <dbReference type="EMBL" id="PGH11227.1"/>
    </source>
</evidence>
<keyword evidence="11" id="KW-1185">Reference proteome</keyword>
<organism evidence="10 11">
    <name type="scientific">Polytolypa hystricis (strain UAMH7299)</name>
    <dbReference type="NCBI Taxonomy" id="1447883"/>
    <lineage>
        <taxon>Eukaryota</taxon>
        <taxon>Fungi</taxon>
        <taxon>Dikarya</taxon>
        <taxon>Ascomycota</taxon>
        <taxon>Pezizomycotina</taxon>
        <taxon>Eurotiomycetes</taxon>
        <taxon>Eurotiomycetidae</taxon>
        <taxon>Onygenales</taxon>
        <taxon>Onygenales incertae sedis</taxon>
        <taxon>Polytolypa</taxon>
    </lineage>
</organism>
<reference evidence="10 11" key="1">
    <citation type="submission" date="2017-10" db="EMBL/GenBank/DDBJ databases">
        <title>Comparative genomics in systemic dimorphic fungi from Ajellomycetaceae.</title>
        <authorList>
            <person name="Munoz J.F."/>
            <person name="Mcewen J.G."/>
            <person name="Clay O.K."/>
            <person name="Cuomo C.A."/>
        </authorList>
    </citation>
    <scope>NUCLEOTIDE SEQUENCE [LARGE SCALE GENOMIC DNA]</scope>
    <source>
        <strain evidence="10 11">UAMH7299</strain>
    </source>
</reference>
<comment type="similarity">
    <text evidence="2">Belongs to the DNA polymerase epsilon subunit B family.</text>
</comment>
<dbReference type="PANTHER" id="PTHR12708:SF0">
    <property type="entry name" value="DNA POLYMERASE EPSILON SUBUNIT 2"/>
    <property type="match status" value="1"/>
</dbReference>
<evidence type="ECO:0000256" key="8">
    <source>
        <dbReference type="SAM" id="MobiDB-lite"/>
    </source>
</evidence>
<keyword evidence="6" id="KW-0539">Nucleus</keyword>
<gene>
    <name evidence="10" type="ORF">AJ80_07232</name>
</gene>
<dbReference type="GO" id="GO:0042276">
    <property type="term" value="P:error-prone translesion synthesis"/>
    <property type="evidence" value="ECO:0007669"/>
    <property type="project" value="TreeGrafter"/>
</dbReference>
<dbReference type="PANTHER" id="PTHR12708">
    <property type="entry name" value="DNA POLYMERASE EPSILON SUBUNIT B"/>
    <property type="match status" value="1"/>
</dbReference>
<evidence type="ECO:0000256" key="4">
    <source>
        <dbReference type="ARBA" id="ARBA00022705"/>
    </source>
</evidence>
<dbReference type="STRING" id="1447883.A0A2B7XRW1"/>
<dbReference type="Pfam" id="PF04042">
    <property type="entry name" value="DNA_pol_E_B"/>
    <property type="match status" value="1"/>
</dbReference>
<dbReference type="EMBL" id="PDNA01000135">
    <property type="protein sequence ID" value="PGH11227.1"/>
    <property type="molecule type" value="Genomic_DNA"/>
</dbReference>
<comment type="subcellular location">
    <subcellularLocation>
        <location evidence="1">Nucleus</location>
    </subcellularLocation>
</comment>
<dbReference type="Proteomes" id="UP000224634">
    <property type="component" value="Unassembled WGS sequence"/>
</dbReference>